<proteinExistence type="predicted"/>
<sequence length="101" mass="11837">MESLFVWGHLSTFVELELAFEATIVSLRFFDDAKRNKAAERTKKIKHEDRLTHWVSHQTAMVSPNVPVCQTLKEKIKLAIERSNQRVAERFRDAVPYRPKL</sequence>
<gene>
    <name evidence="1" type="ORF">H5410_050448</name>
</gene>
<dbReference type="Proteomes" id="UP000824120">
    <property type="component" value="Chromosome 10"/>
</dbReference>
<reference evidence="1 2" key="1">
    <citation type="submission" date="2020-09" db="EMBL/GenBank/DDBJ databases">
        <title>De no assembly of potato wild relative species, Solanum commersonii.</title>
        <authorList>
            <person name="Cho K."/>
        </authorList>
    </citation>
    <scope>NUCLEOTIDE SEQUENCE [LARGE SCALE GENOMIC DNA]</scope>
    <source>
        <strain evidence="1">LZ3.2</strain>
        <tissue evidence="1">Leaf</tissue>
    </source>
</reference>
<name>A0A9J5WX37_SOLCO</name>
<dbReference type="EMBL" id="JACXVP010000010">
    <property type="protein sequence ID" value="KAG5579821.1"/>
    <property type="molecule type" value="Genomic_DNA"/>
</dbReference>
<dbReference type="AlphaFoldDB" id="A0A9J5WX37"/>
<organism evidence="1 2">
    <name type="scientific">Solanum commersonii</name>
    <name type="common">Commerson's wild potato</name>
    <name type="synonym">Commerson's nightshade</name>
    <dbReference type="NCBI Taxonomy" id="4109"/>
    <lineage>
        <taxon>Eukaryota</taxon>
        <taxon>Viridiplantae</taxon>
        <taxon>Streptophyta</taxon>
        <taxon>Embryophyta</taxon>
        <taxon>Tracheophyta</taxon>
        <taxon>Spermatophyta</taxon>
        <taxon>Magnoliopsida</taxon>
        <taxon>eudicotyledons</taxon>
        <taxon>Gunneridae</taxon>
        <taxon>Pentapetalae</taxon>
        <taxon>asterids</taxon>
        <taxon>lamiids</taxon>
        <taxon>Solanales</taxon>
        <taxon>Solanaceae</taxon>
        <taxon>Solanoideae</taxon>
        <taxon>Solaneae</taxon>
        <taxon>Solanum</taxon>
    </lineage>
</organism>
<accession>A0A9J5WX37</accession>
<keyword evidence="2" id="KW-1185">Reference proteome</keyword>
<comment type="caution">
    <text evidence="1">The sequence shown here is derived from an EMBL/GenBank/DDBJ whole genome shotgun (WGS) entry which is preliminary data.</text>
</comment>
<evidence type="ECO:0000313" key="1">
    <source>
        <dbReference type="EMBL" id="KAG5579821.1"/>
    </source>
</evidence>
<protein>
    <submittedName>
        <fullName evidence="1">Uncharacterized protein</fullName>
    </submittedName>
</protein>
<evidence type="ECO:0000313" key="2">
    <source>
        <dbReference type="Proteomes" id="UP000824120"/>
    </source>
</evidence>